<dbReference type="EMBL" id="UYJE01004855">
    <property type="protein sequence ID" value="VDI32005.1"/>
    <property type="molecule type" value="Genomic_DNA"/>
</dbReference>
<dbReference type="SUPFAM" id="SSF57196">
    <property type="entry name" value="EGF/Laminin"/>
    <property type="match status" value="1"/>
</dbReference>
<evidence type="ECO:0000256" key="1">
    <source>
        <dbReference type="ARBA" id="ARBA00004651"/>
    </source>
</evidence>
<dbReference type="PROSITE" id="PS50227">
    <property type="entry name" value="G_PROTEIN_RECEP_F2_3"/>
    <property type="match status" value="1"/>
</dbReference>
<dbReference type="InterPro" id="IPR000922">
    <property type="entry name" value="Lectin_gal-bd_dom"/>
</dbReference>
<evidence type="ECO:0000313" key="20">
    <source>
        <dbReference type="Proteomes" id="UP000596742"/>
    </source>
</evidence>
<name>A0A8B6ED70_MYTGA</name>
<comment type="caution">
    <text evidence="19">The sequence shown here is derived from an EMBL/GenBank/DDBJ whole genome shotgun (WGS) entry which is preliminary data.</text>
</comment>
<keyword evidence="9 10" id="KW-1015">Disulfide bond</keyword>
<dbReference type="PROSITE" id="PS01248">
    <property type="entry name" value="EGF_LAM_1"/>
    <property type="match status" value="1"/>
</dbReference>
<dbReference type="InterPro" id="IPR043159">
    <property type="entry name" value="Lectin_gal-bd_sf"/>
</dbReference>
<evidence type="ECO:0000259" key="18">
    <source>
        <dbReference type="PROSITE" id="PS50261"/>
    </source>
</evidence>
<evidence type="ECO:0000259" key="15">
    <source>
        <dbReference type="PROSITE" id="PS50221"/>
    </source>
</evidence>
<keyword evidence="8 12" id="KW-0472">Membrane</keyword>
<evidence type="ECO:0000256" key="13">
    <source>
        <dbReference type="SAM" id="SignalP"/>
    </source>
</evidence>
<dbReference type="PROSITE" id="PS50221">
    <property type="entry name" value="GAIN_B"/>
    <property type="match status" value="1"/>
</dbReference>
<feature type="domain" description="G-protein coupled receptors family 2 profile 2" evidence="18">
    <location>
        <begin position="684"/>
        <end position="955"/>
    </location>
</feature>
<evidence type="ECO:0000313" key="19">
    <source>
        <dbReference type="EMBL" id="VDI32005.1"/>
    </source>
</evidence>
<dbReference type="InterPro" id="IPR001879">
    <property type="entry name" value="GPCR_2_extracellular_dom"/>
</dbReference>
<dbReference type="PROSITE" id="PS50027">
    <property type="entry name" value="EGF_LAM_2"/>
    <property type="match status" value="1"/>
</dbReference>
<feature type="transmembrane region" description="Helical" evidence="12">
    <location>
        <begin position="828"/>
        <end position="854"/>
    </location>
</feature>
<comment type="caution">
    <text evidence="10">Lacks conserved residue(s) required for the propagation of feature annotation.</text>
</comment>
<feature type="transmembrane region" description="Helical" evidence="12">
    <location>
        <begin position="903"/>
        <end position="925"/>
    </location>
</feature>
<protein>
    <submittedName>
        <fullName evidence="19">Uncharacterized protein</fullName>
    </submittedName>
</protein>
<feature type="transmembrane region" description="Helical" evidence="12">
    <location>
        <begin position="686"/>
        <end position="709"/>
    </location>
</feature>
<dbReference type="GO" id="GO:0030246">
    <property type="term" value="F:carbohydrate binding"/>
    <property type="evidence" value="ECO:0007669"/>
    <property type="project" value="InterPro"/>
</dbReference>
<feature type="transmembrane region" description="Helical" evidence="12">
    <location>
        <begin position="931"/>
        <end position="953"/>
    </location>
</feature>
<evidence type="ECO:0000259" key="17">
    <source>
        <dbReference type="PROSITE" id="PS50228"/>
    </source>
</evidence>
<feature type="region of interest" description="Disordered" evidence="11">
    <location>
        <begin position="1007"/>
        <end position="1058"/>
    </location>
</feature>
<reference evidence="19" key="1">
    <citation type="submission" date="2018-11" db="EMBL/GenBank/DDBJ databases">
        <authorList>
            <person name="Alioto T."/>
            <person name="Alioto T."/>
        </authorList>
    </citation>
    <scope>NUCLEOTIDE SEQUENCE</scope>
</reference>
<feature type="domain" description="SUEL-type lectin" evidence="17">
    <location>
        <begin position="49"/>
        <end position="140"/>
    </location>
</feature>
<evidence type="ECO:0000256" key="9">
    <source>
        <dbReference type="ARBA" id="ARBA00023157"/>
    </source>
</evidence>
<feature type="disulfide bond" evidence="10">
    <location>
        <begin position="198"/>
        <end position="207"/>
    </location>
</feature>
<evidence type="ECO:0000256" key="11">
    <source>
        <dbReference type="SAM" id="MobiDB-lite"/>
    </source>
</evidence>
<keyword evidence="3" id="KW-1003">Cell membrane</keyword>
<dbReference type="InterPro" id="IPR000832">
    <property type="entry name" value="GPCR_2_secretin-like"/>
</dbReference>
<dbReference type="Pfam" id="PF00002">
    <property type="entry name" value="7tm_2"/>
    <property type="match status" value="1"/>
</dbReference>
<dbReference type="SMART" id="SM00180">
    <property type="entry name" value="EGF_Lam"/>
    <property type="match status" value="2"/>
</dbReference>
<evidence type="ECO:0000256" key="3">
    <source>
        <dbReference type="ARBA" id="ARBA00022475"/>
    </source>
</evidence>
<dbReference type="Gene3D" id="1.20.1070.10">
    <property type="entry name" value="Rhodopsin 7-helix transmembrane proteins"/>
    <property type="match status" value="1"/>
</dbReference>
<dbReference type="PANTHER" id="PTHR12011">
    <property type="entry name" value="ADHESION G-PROTEIN COUPLED RECEPTOR"/>
    <property type="match status" value="1"/>
</dbReference>
<dbReference type="GO" id="GO:0004930">
    <property type="term" value="F:G protein-coupled receptor activity"/>
    <property type="evidence" value="ECO:0007669"/>
    <property type="project" value="InterPro"/>
</dbReference>
<dbReference type="Gene3D" id="1.25.40.610">
    <property type="match status" value="1"/>
</dbReference>
<dbReference type="InterPro" id="IPR046338">
    <property type="entry name" value="GAIN_dom_sf"/>
</dbReference>
<evidence type="ECO:0000256" key="10">
    <source>
        <dbReference type="PROSITE-ProRule" id="PRU00460"/>
    </source>
</evidence>
<dbReference type="Proteomes" id="UP000596742">
    <property type="component" value="Unassembled WGS sequence"/>
</dbReference>
<dbReference type="FunFam" id="2.60.120.740:FF:000001">
    <property type="entry name" value="Adhesion G protein-coupled receptor L2"/>
    <property type="match status" value="1"/>
</dbReference>
<evidence type="ECO:0000259" key="14">
    <source>
        <dbReference type="PROSITE" id="PS50027"/>
    </source>
</evidence>
<feature type="region of interest" description="Disordered" evidence="11">
    <location>
        <begin position="274"/>
        <end position="307"/>
    </location>
</feature>
<evidence type="ECO:0000256" key="5">
    <source>
        <dbReference type="ARBA" id="ARBA00022692"/>
    </source>
</evidence>
<feature type="transmembrane region" description="Helical" evidence="12">
    <location>
        <begin position="788"/>
        <end position="808"/>
    </location>
</feature>
<dbReference type="Gene3D" id="2.10.25.10">
    <property type="entry name" value="Laminin"/>
    <property type="match status" value="1"/>
</dbReference>
<dbReference type="GO" id="GO:0007189">
    <property type="term" value="P:adenylate cyclase-activating G protein-coupled receptor signaling pathway"/>
    <property type="evidence" value="ECO:0007669"/>
    <property type="project" value="TreeGrafter"/>
</dbReference>
<dbReference type="InterPro" id="IPR017983">
    <property type="entry name" value="GPCR_2_secretin-like_CS"/>
</dbReference>
<dbReference type="FunFam" id="1.20.1070.10:FF:000200">
    <property type="entry name" value="Adhesion G protein-coupled receptor L3"/>
    <property type="match status" value="1"/>
</dbReference>
<keyword evidence="10" id="KW-0424">Laminin EGF-like domain</keyword>
<evidence type="ECO:0000256" key="8">
    <source>
        <dbReference type="ARBA" id="ARBA00023136"/>
    </source>
</evidence>
<feature type="transmembrane region" description="Helical" evidence="12">
    <location>
        <begin position="754"/>
        <end position="776"/>
    </location>
</feature>
<dbReference type="PROSITE" id="PS50261">
    <property type="entry name" value="G_PROTEIN_RECEP_F2_4"/>
    <property type="match status" value="1"/>
</dbReference>
<proteinExistence type="predicted"/>
<dbReference type="CDD" id="cd00055">
    <property type="entry name" value="EGF_Lam"/>
    <property type="match status" value="2"/>
</dbReference>
<feature type="compositionally biased region" description="Basic and acidic residues" evidence="11">
    <location>
        <begin position="1165"/>
        <end position="1175"/>
    </location>
</feature>
<dbReference type="Gene3D" id="2.60.120.740">
    <property type="match status" value="1"/>
</dbReference>
<feature type="domain" description="G-protein coupled receptors family 2 profile 1" evidence="16">
    <location>
        <begin position="264"/>
        <end position="363"/>
    </location>
</feature>
<dbReference type="AlphaFoldDB" id="A0A8B6ED70"/>
<dbReference type="Pfam" id="PF16489">
    <property type="entry name" value="GAIN"/>
    <property type="match status" value="1"/>
</dbReference>
<feature type="chain" id="PRO_5032638320" evidence="13">
    <location>
        <begin position="25"/>
        <end position="1276"/>
    </location>
</feature>
<dbReference type="PROSITE" id="PS50228">
    <property type="entry name" value="SUEL_LECTIN"/>
    <property type="match status" value="1"/>
</dbReference>
<keyword evidence="5 12" id="KW-0812">Transmembrane</keyword>
<dbReference type="Pfam" id="PF01825">
    <property type="entry name" value="GPS"/>
    <property type="match status" value="1"/>
</dbReference>
<keyword evidence="7 12" id="KW-1133">Transmembrane helix</keyword>
<dbReference type="PANTHER" id="PTHR12011:SF471">
    <property type="entry name" value="G-PROTEIN COUPLED RECEPTORS FAMILY 2 PROFILE 2 DOMAIN-CONTAINING PROTEIN"/>
    <property type="match status" value="1"/>
</dbReference>
<dbReference type="PROSITE" id="PS00650">
    <property type="entry name" value="G_PROTEIN_RECEP_F2_2"/>
    <property type="match status" value="1"/>
</dbReference>
<feature type="transmembrane region" description="Helical" evidence="12">
    <location>
        <begin position="965"/>
        <end position="985"/>
    </location>
</feature>
<dbReference type="Pfam" id="PF02140">
    <property type="entry name" value="SUEL_Lectin"/>
    <property type="match status" value="1"/>
</dbReference>
<dbReference type="SMART" id="SM00303">
    <property type="entry name" value="GPS"/>
    <property type="match status" value="1"/>
</dbReference>
<dbReference type="Pfam" id="PF00053">
    <property type="entry name" value="EGF_laminin"/>
    <property type="match status" value="2"/>
</dbReference>
<dbReference type="InterPro" id="IPR048072">
    <property type="entry name" value="7tmB2_latrophilin-like"/>
</dbReference>
<evidence type="ECO:0000256" key="6">
    <source>
        <dbReference type="ARBA" id="ARBA00022729"/>
    </source>
</evidence>
<feature type="domain" description="GAIN-B" evidence="15">
    <location>
        <begin position="498"/>
        <end position="675"/>
    </location>
</feature>
<evidence type="ECO:0000259" key="16">
    <source>
        <dbReference type="PROSITE" id="PS50227"/>
    </source>
</evidence>
<feature type="signal peptide" evidence="13">
    <location>
        <begin position="1"/>
        <end position="24"/>
    </location>
</feature>
<sequence length="1276" mass="142280">MSLLFRRNFTFVFLLMVLPIDVIGVSFSRHRYSRRGDRDDSRDTRIAYACENSTMHLNCTTYNGVIRVIRANYGRFVLSTCNPWSVTTGWNLQCSAKDSFNIVAARCDGRPECSVMASNRVFPDPCTTTHKYLEVYYYCQKSEPTVPSPTTKKPATTTTTTTTTTKEPTTKSTEVSTTGCDCDVRGTKTCMPTKECICRENFTGTKCDECTAGYYNFPACIACDCDNRATLPGICSKETGKCLCGQRLTLSCDACLPGFVNYPYCQVDIVTTKAPSTPTPKPTESSPMPIKKTTPGRTKSTTTEKSSRYTCKSTESEGVWWPVSVTGIVVRDCPGDLKGKMTWECGVRGWKRKPNLSNCVSPWLDNFEDLIEAGSDNVEEVATTLNERTANNKFGPGDLKKTTLDLFPKLNEQLITQTRGMTKRQKRNKVKKFAKSILKTGSNLLTDSNSWKGLPKRERTRVATSLVVNMEETGYQIADSLEVGDPPVITRDLNIFMEVNAISTEDQTTKRLSFPSSVGDREDADDFVTIPVESLVNSSNNGEVRIVFLVYKSLSEFMSPPKEEDTGAENNKDDEDETANNDTQPFIGTNIFSTSVNGRKTKFALSKPLTFTLKHKQAPQPGFHAVCSYWQFNESLSGQWSDDGCSLVKTNNSHTTCQCDHMTNFAILMDTVGTKLSLEHQITLTAITYLGCIVSITCLLCCIFTFCFFKNLQCDRNTIHKNLCLSLMMAEIVFLVGINLTQYKIVCGIVAGLLHFWFLAAFSWMCLEGVQLYVMLIEVFEAERSRRLWYYLFGYGVPTIIVGVSAAVNHEGYGTELHCWLKTENYFIWSFVGPVCAVILINIIMLGIAIYMMCRHSNTLASSLRTKEKTRLQKINGEPNSGSSSGSTNINDKSHLSPELPSWLKGAIVLVVLLGLTWSFGVLYISKESVVMAYLFTILNTLQGVFIFVFHCVMNEKVKKEYKKFAYRATWLPGCIRSLFVGYSGSLGSTSPNSTSSGGHLLKFWSGKRRRKSSGSTLEKSSKGKKRRSDIKSSEVESFSHSISNHGNIDSQYRPPSNNYDNGYTHGYMYANTGVSDGGIVGDLSVADCSVIDSEYVSEFCHNKMQVSMEKRRYSSGSEEEGNDENNDNKNRLSVLSEDSAVKNSDFVSTEAEMSYSEMSDDDSEKSKDLKKEEEPLFPNTNSEKNLLNNLVTIDGGQTKSPSSNELRIIDPSDSLSRSTPNMKLIQGYEAILNNKSDLLIDTGETQNGRKPVTRLNSDCPGKFDPHRYVLDHSEC</sequence>
<keyword evidence="2" id="KW-0217">Developmental protein</keyword>
<dbReference type="InterPro" id="IPR032471">
    <property type="entry name" value="AGRL2-4_GAIN_subdom_A"/>
</dbReference>
<feature type="region of interest" description="Disordered" evidence="11">
    <location>
        <begin position="144"/>
        <end position="170"/>
    </location>
</feature>
<gene>
    <name evidence="19" type="ORF">MGAL_10B041942</name>
</gene>
<evidence type="ECO:0000256" key="12">
    <source>
        <dbReference type="SAM" id="Phobius"/>
    </source>
</evidence>
<organism evidence="19 20">
    <name type="scientific">Mytilus galloprovincialis</name>
    <name type="common">Mediterranean mussel</name>
    <dbReference type="NCBI Taxonomy" id="29158"/>
    <lineage>
        <taxon>Eukaryota</taxon>
        <taxon>Metazoa</taxon>
        <taxon>Spiralia</taxon>
        <taxon>Lophotrochozoa</taxon>
        <taxon>Mollusca</taxon>
        <taxon>Bivalvia</taxon>
        <taxon>Autobranchia</taxon>
        <taxon>Pteriomorphia</taxon>
        <taxon>Mytilida</taxon>
        <taxon>Mytiloidea</taxon>
        <taxon>Mytilidae</taxon>
        <taxon>Mytilinae</taxon>
        <taxon>Mytilus</taxon>
    </lineage>
</organism>
<dbReference type="InterPro" id="IPR000203">
    <property type="entry name" value="GPS"/>
</dbReference>
<feature type="transmembrane region" description="Helical" evidence="12">
    <location>
        <begin position="721"/>
        <end position="742"/>
    </location>
</feature>
<dbReference type="GO" id="GO:0005886">
    <property type="term" value="C:plasma membrane"/>
    <property type="evidence" value="ECO:0007669"/>
    <property type="project" value="UniProtKB-SubCell"/>
</dbReference>
<dbReference type="CDD" id="cd15440">
    <property type="entry name" value="7tmB2_latrophilin-like_invertebrate"/>
    <property type="match status" value="1"/>
</dbReference>
<dbReference type="OrthoDB" id="1100386at2759"/>
<dbReference type="Gene3D" id="2.60.220.50">
    <property type="match status" value="1"/>
</dbReference>
<dbReference type="GO" id="GO:0007166">
    <property type="term" value="P:cell surface receptor signaling pathway"/>
    <property type="evidence" value="ECO:0007669"/>
    <property type="project" value="InterPro"/>
</dbReference>
<feature type="region of interest" description="Disordered" evidence="11">
    <location>
        <begin position="559"/>
        <end position="585"/>
    </location>
</feature>
<feature type="domain" description="Laminin EGF-like" evidence="14">
    <location>
        <begin position="180"/>
        <end position="222"/>
    </location>
</feature>
<dbReference type="PRINTS" id="PR00249">
    <property type="entry name" value="GPCRSECRETIN"/>
</dbReference>
<dbReference type="InterPro" id="IPR017981">
    <property type="entry name" value="GPCR_2-like_7TM"/>
</dbReference>
<keyword evidence="4" id="KW-0597">Phosphoprotein</keyword>
<dbReference type="InterPro" id="IPR057244">
    <property type="entry name" value="GAIN_B"/>
</dbReference>
<feature type="region of interest" description="Disordered" evidence="11">
    <location>
        <begin position="1112"/>
        <end position="1184"/>
    </location>
</feature>
<accession>A0A8B6ED70</accession>
<dbReference type="InterPro" id="IPR002049">
    <property type="entry name" value="LE_dom"/>
</dbReference>
<comment type="subcellular location">
    <subcellularLocation>
        <location evidence="1">Cell membrane</location>
        <topology evidence="1">Multi-pass membrane protein</topology>
    </subcellularLocation>
</comment>
<feature type="compositionally biased region" description="Polar residues" evidence="11">
    <location>
        <begin position="1045"/>
        <end position="1058"/>
    </location>
</feature>
<keyword evidence="6 13" id="KW-0732">Signal</keyword>
<evidence type="ECO:0000256" key="2">
    <source>
        <dbReference type="ARBA" id="ARBA00022473"/>
    </source>
</evidence>
<keyword evidence="20" id="KW-1185">Reference proteome</keyword>
<evidence type="ECO:0000256" key="4">
    <source>
        <dbReference type="ARBA" id="ARBA00022553"/>
    </source>
</evidence>
<evidence type="ECO:0000256" key="7">
    <source>
        <dbReference type="ARBA" id="ARBA00022989"/>
    </source>
</evidence>